<dbReference type="Pfam" id="PF06445">
    <property type="entry name" value="GyrI-like"/>
    <property type="match status" value="1"/>
</dbReference>
<protein>
    <submittedName>
        <fullName evidence="2">AraC family transcriptional regulator</fullName>
    </submittedName>
</protein>
<organism evidence="2 3">
    <name type="scientific">Clostridium botulinum CFSAN001627</name>
    <dbReference type="NCBI Taxonomy" id="1232189"/>
    <lineage>
        <taxon>Bacteria</taxon>
        <taxon>Bacillati</taxon>
        <taxon>Bacillota</taxon>
        <taxon>Clostridia</taxon>
        <taxon>Eubacteriales</taxon>
        <taxon>Clostridiaceae</taxon>
        <taxon>Clostridium</taxon>
    </lineage>
</organism>
<dbReference type="Proteomes" id="UP000011944">
    <property type="component" value="Unassembled WGS sequence"/>
</dbReference>
<feature type="domain" description="GyrI-like small molecule binding" evidence="1">
    <location>
        <begin position="7"/>
        <end position="78"/>
    </location>
</feature>
<evidence type="ECO:0000313" key="3">
    <source>
        <dbReference type="Proteomes" id="UP000011944"/>
    </source>
</evidence>
<evidence type="ECO:0000259" key="1">
    <source>
        <dbReference type="Pfam" id="PF06445"/>
    </source>
</evidence>
<dbReference type="AlphaFoldDB" id="M1ZY83"/>
<sequence length="78" mass="9008">TVGEDVELENVTTIKGGKFAIYRFNGYIHDIFVTFQGVFNIWLPHSGYKMDERYGLGIYHNIDRKNNHVAMDLCIAIK</sequence>
<accession>M1ZY83</accession>
<reference evidence="2 3" key="1">
    <citation type="submission" date="2012-10" db="EMBL/GenBank/DDBJ databases">
        <authorList>
            <person name="Strain E.A."/>
            <person name="Brown E."/>
            <person name="Allard M.W."/>
            <person name="Gonzalez-Escalona N."/>
            <person name="Timme R."/>
        </authorList>
    </citation>
    <scope>NUCLEOTIDE SEQUENCE [LARGE SCALE GENOMIC DNA]</scope>
    <source>
        <strain evidence="2 3">CFSAN001627</strain>
    </source>
</reference>
<evidence type="ECO:0000313" key="2">
    <source>
        <dbReference type="EMBL" id="EKN42383.1"/>
    </source>
</evidence>
<dbReference type="SUPFAM" id="SSF55136">
    <property type="entry name" value="Probable bacterial effector-binding domain"/>
    <property type="match status" value="1"/>
</dbReference>
<dbReference type="EMBL" id="AMXI01000400">
    <property type="protein sequence ID" value="EKN42383.1"/>
    <property type="molecule type" value="Genomic_DNA"/>
</dbReference>
<reference evidence="2 3" key="2">
    <citation type="submission" date="2013-03" db="EMBL/GenBank/DDBJ databases">
        <title>Diversity in Clostridium botulinum.</title>
        <authorList>
            <person name="Timme R.E."/>
            <person name="Allard M."/>
            <person name="Luo Y."/>
            <person name="Strain E."/>
            <person name="Gonzalez-Escalona N."/>
            <person name="Brown E."/>
        </authorList>
    </citation>
    <scope>NUCLEOTIDE SEQUENCE [LARGE SCALE GENOMIC DNA]</scope>
    <source>
        <strain evidence="2 3">CFSAN001627</strain>
    </source>
</reference>
<proteinExistence type="predicted"/>
<feature type="non-terminal residue" evidence="2">
    <location>
        <position position="1"/>
    </location>
</feature>
<name>M1ZY83_CLOBO</name>
<dbReference type="InterPro" id="IPR029442">
    <property type="entry name" value="GyrI-like"/>
</dbReference>
<dbReference type="InterPro" id="IPR011256">
    <property type="entry name" value="Reg_factor_effector_dom_sf"/>
</dbReference>
<dbReference type="Gene3D" id="3.20.80.10">
    <property type="entry name" value="Regulatory factor, effector binding domain"/>
    <property type="match status" value="1"/>
</dbReference>
<comment type="caution">
    <text evidence="2">The sequence shown here is derived from an EMBL/GenBank/DDBJ whole genome shotgun (WGS) entry which is preliminary data.</text>
</comment>
<gene>
    <name evidence="2" type="ORF">CFSAN001627_07055</name>
</gene>
<dbReference type="PATRIC" id="fig|1232189.3.peg.1131"/>